<comment type="caution">
    <text evidence="2">The sequence shown here is derived from an EMBL/GenBank/DDBJ whole genome shotgun (WGS) entry which is preliminary data.</text>
</comment>
<gene>
    <name evidence="2" type="ORF">dsmv_1945</name>
</gene>
<evidence type="ECO:0000256" key="1">
    <source>
        <dbReference type="SAM" id="Phobius"/>
    </source>
</evidence>
<evidence type="ECO:0000313" key="2">
    <source>
        <dbReference type="EMBL" id="EPR41512.1"/>
    </source>
</evidence>
<dbReference type="Proteomes" id="UP000014977">
    <property type="component" value="Unassembled WGS sequence"/>
</dbReference>
<dbReference type="AlphaFoldDB" id="S7TWN9"/>
<dbReference type="RefSeq" id="WP_020876376.1">
    <property type="nucleotide sequence ID" value="NZ_ATHJ01000074.1"/>
</dbReference>
<keyword evidence="1" id="KW-1133">Transmembrane helix</keyword>
<keyword evidence="1" id="KW-0472">Membrane</keyword>
<sequence>MGKARDPKSLKAVRHEAGVTYFTREAERRLFFFLTIIMLILGIVYKIGWL</sequence>
<keyword evidence="1" id="KW-0812">Transmembrane</keyword>
<keyword evidence="3" id="KW-1185">Reference proteome</keyword>
<protein>
    <submittedName>
        <fullName evidence="2">Uncharacterized protein</fullName>
    </submittedName>
</protein>
<proteinExistence type="predicted"/>
<accession>S7TWN9</accession>
<organism evidence="2 3">
    <name type="scientific">Desulfococcus multivorans DSM 2059</name>
    <dbReference type="NCBI Taxonomy" id="1121405"/>
    <lineage>
        <taxon>Bacteria</taxon>
        <taxon>Pseudomonadati</taxon>
        <taxon>Thermodesulfobacteriota</taxon>
        <taxon>Desulfobacteria</taxon>
        <taxon>Desulfobacterales</taxon>
        <taxon>Desulfococcaceae</taxon>
        <taxon>Desulfococcus</taxon>
    </lineage>
</organism>
<dbReference type="EMBL" id="ATHJ01000074">
    <property type="protein sequence ID" value="EPR41512.1"/>
    <property type="molecule type" value="Genomic_DNA"/>
</dbReference>
<evidence type="ECO:0000313" key="3">
    <source>
        <dbReference type="Proteomes" id="UP000014977"/>
    </source>
</evidence>
<name>S7TWN9_DESML</name>
<reference evidence="2 3" key="1">
    <citation type="journal article" date="2013" name="Genome Announc.">
        <title>Draft genome sequences for three mercury-methylating, sulfate-reducing bacteria.</title>
        <authorList>
            <person name="Brown S.D."/>
            <person name="Hurt R.A.Jr."/>
            <person name="Gilmour C.C."/>
            <person name="Elias D.A."/>
        </authorList>
    </citation>
    <scope>NUCLEOTIDE SEQUENCE [LARGE SCALE GENOMIC DNA]</scope>
    <source>
        <strain evidence="2 3">DSM 2059</strain>
    </source>
</reference>
<feature type="transmembrane region" description="Helical" evidence="1">
    <location>
        <begin position="30"/>
        <end position="49"/>
    </location>
</feature>